<feature type="transmembrane region" description="Helical" evidence="1">
    <location>
        <begin position="20"/>
        <end position="41"/>
    </location>
</feature>
<keyword evidence="3" id="KW-1185">Reference proteome</keyword>
<evidence type="ECO:0000313" key="3">
    <source>
        <dbReference type="Proteomes" id="UP001219584"/>
    </source>
</evidence>
<accession>A0ABY8HXI7</accession>
<feature type="transmembrane region" description="Helical" evidence="1">
    <location>
        <begin position="53"/>
        <end position="78"/>
    </location>
</feature>
<dbReference type="EMBL" id="CP121464">
    <property type="protein sequence ID" value="WFR76974.1"/>
    <property type="molecule type" value="Genomic_DNA"/>
</dbReference>
<gene>
    <name evidence="2" type="ORF">P9875_14675</name>
</gene>
<evidence type="ECO:0000256" key="1">
    <source>
        <dbReference type="SAM" id="Phobius"/>
    </source>
</evidence>
<feature type="transmembrane region" description="Helical" evidence="1">
    <location>
        <begin position="115"/>
        <end position="138"/>
    </location>
</feature>
<evidence type="ECO:0008006" key="4">
    <source>
        <dbReference type="Google" id="ProtNLM"/>
    </source>
</evidence>
<evidence type="ECO:0000313" key="2">
    <source>
        <dbReference type="EMBL" id="WFR76974.1"/>
    </source>
</evidence>
<keyword evidence="1" id="KW-1133">Transmembrane helix</keyword>
<protein>
    <recommendedName>
        <fullName evidence="4">Transmembrane protein</fullName>
    </recommendedName>
</protein>
<keyword evidence="1" id="KW-0812">Transmembrane</keyword>
<name>A0ABY8HXI7_9BURK</name>
<keyword evidence="1" id="KW-0472">Membrane</keyword>
<dbReference type="RefSeq" id="WP_051958450.1">
    <property type="nucleotide sequence ID" value="NZ_CP121464.1"/>
</dbReference>
<sequence length="150" mass="15917">MNHKEISIFPRKLLGEDAAAIVLSLTVVAYVVSLFLTAIVHSHEVLLGGGVLLLGWLGPLAGSFAWFANPLLIFAMYFSKDKPSAAKLAAFFGFALALTAFGIKTIPSDNGSYEVLGFGAGCYLWLACFPAVFIASFLSSRKSRAPAPGD</sequence>
<proteinExistence type="predicted"/>
<dbReference type="Proteomes" id="UP001219584">
    <property type="component" value="Chromosome"/>
</dbReference>
<reference evidence="2 3" key="1">
    <citation type="submission" date="2023-04" db="EMBL/GenBank/DDBJ databases">
        <title>Nanopore sequencing of Janthinobacterium from water.</title>
        <authorList>
            <person name="Ciuchcinski K."/>
            <person name="Rokowska A."/>
            <person name="Dziewit L."/>
        </authorList>
    </citation>
    <scope>NUCLEOTIDE SEQUENCE [LARGE SCALE GENOMIC DNA]</scope>
    <source>
        <strain evidence="2 3">DEMB2</strain>
    </source>
</reference>
<organism evidence="2 3">
    <name type="scientific">Janthinobacterium rivuli</name>
    <dbReference type="NCBI Taxonomy" id="2751478"/>
    <lineage>
        <taxon>Bacteria</taxon>
        <taxon>Pseudomonadati</taxon>
        <taxon>Pseudomonadota</taxon>
        <taxon>Betaproteobacteria</taxon>
        <taxon>Burkholderiales</taxon>
        <taxon>Oxalobacteraceae</taxon>
        <taxon>Janthinobacterium</taxon>
    </lineage>
</organism>
<feature type="transmembrane region" description="Helical" evidence="1">
    <location>
        <begin position="85"/>
        <end position="103"/>
    </location>
</feature>